<dbReference type="EMBL" id="JADJOT010000012">
    <property type="protein sequence ID" value="MBK7956358.1"/>
    <property type="molecule type" value="Genomic_DNA"/>
</dbReference>
<comment type="caution">
    <text evidence="2">The sequence shown here is derived from an EMBL/GenBank/DDBJ whole genome shotgun (WGS) entry which is preliminary data.</text>
</comment>
<feature type="chain" id="PRO_5037787337" evidence="1">
    <location>
        <begin position="19"/>
        <end position="219"/>
    </location>
</feature>
<sequence length="219" mass="24102">MRWLSLLLLLGLAPAATAEEVVKVCYNYGCITEAEVRYSDQQLLQLRELLGVARSAAEEREKLSLAIGWLLGWAGERTPIAADRGGNYADDGVLGRMDCIDHSTTTTRLLRLLESRGWLHFHRVVEPVRRVRYLFELHYSAQIEETGPLAAAPDGAAEAARHVVDSWFRDNGRPAVVMALPDWLDGQGREETGLPTQFLIKGRGGAVAGRAGDGAPIER</sequence>
<dbReference type="Proteomes" id="UP000706151">
    <property type="component" value="Unassembled WGS sequence"/>
</dbReference>
<proteinExistence type="predicted"/>
<accession>A0A935TFD9</accession>
<gene>
    <name evidence="2" type="ORF">IPK02_21795</name>
</gene>
<reference evidence="2 3" key="1">
    <citation type="submission" date="2020-10" db="EMBL/GenBank/DDBJ databases">
        <title>Connecting structure to function with the recovery of over 1000 high-quality activated sludge metagenome-assembled genomes encoding full-length rRNA genes using long-read sequencing.</title>
        <authorList>
            <person name="Singleton C.M."/>
            <person name="Petriglieri F."/>
            <person name="Kristensen J.M."/>
            <person name="Kirkegaard R.H."/>
            <person name="Michaelsen T.Y."/>
            <person name="Andersen M.H."/>
            <person name="Karst S.M."/>
            <person name="Dueholm M.S."/>
            <person name="Nielsen P.H."/>
            <person name="Albertsen M."/>
        </authorList>
    </citation>
    <scope>NUCLEOTIDE SEQUENCE [LARGE SCALE GENOMIC DNA]</scope>
    <source>
        <strain evidence="2">Fred_18-Q3-R57-64_BAT3C.720</strain>
    </source>
</reference>
<organism evidence="2 3">
    <name type="scientific">Candidatus Accumulibacter affinis</name>
    <dbReference type="NCBI Taxonomy" id="2954384"/>
    <lineage>
        <taxon>Bacteria</taxon>
        <taxon>Pseudomonadati</taxon>
        <taxon>Pseudomonadota</taxon>
        <taxon>Betaproteobacteria</taxon>
        <taxon>Candidatus Accumulibacter</taxon>
    </lineage>
</organism>
<protein>
    <submittedName>
        <fullName evidence="2">Uncharacterized protein</fullName>
    </submittedName>
</protein>
<feature type="signal peptide" evidence="1">
    <location>
        <begin position="1"/>
        <end position="18"/>
    </location>
</feature>
<evidence type="ECO:0000313" key="3">
    <source>
        <dbReference type="Proteomes" id="UP000706151"/>
    </source>
</evidence>
<keyword evidence="1" id="KW-0732">Signal</keyword>
<dbReference type="AlphaFoldDB" id="A0A935TFD9"/>
<evidence type="ECO:0000256" key="1">
    <source>
        <dbReference type="SAM" id="SignalP"/>
    </source>
</evidence>
<name>A0A935TFD9_9PROT</name>
<evidence type="ECO:0000313" key="2">
    <source>
        <dbReference type="EMBL" id="MBK7956358.1"/>
    </source>
</evidence>